<dbReference type="Proteomes" id="UP001148662">
    <property type="component" value="Unassembled WGS sequence"/>
</dbReference>
<protein>
    <submittedName>
        <fullName evidence="1">Uncharacterized protein</fullName>
    </submittedName>
</protein>
<proteinExistence type="predicted"/>
<evidence type="ECO:0000313" key="1">
    <source>
        <dbReference type="EMBL" id="KAJ3556707.1"/>
    </source>
</evidence>
<dbReference type="EMBL" id="JANHOG010000218">
    <property type="protein sequence ID" value="KAJ3556707.1"/>
    <property type="molecule type" value="Genomic_DNA"/>
</dbReference>
<gene>
    <name evidence="1" type="ORF">NM688_g1877</name>
</gene>
<sequence length="372" mass="41672">MSLDFIKRLSDTQPILVNVLRGYAALAPTRSLSFPAELTFEVVHSFLLNDILLNPLFTTYPPSPQYQVVFWKWALNNLEKLIDSEVYMFPPKVRWWLIMPKDHEIDTQLYEHYVSLIPTTSPQTVGVKPPIPSYVTYFWESNSGFKTATLLESRTTIETGTTGLKTWLASLVLAQFLITNPELVRSTRVLELGCGVGLLGMIIANLQLSPEYSGGHLYLSDVNAEVLDRCKNNLNLPCNRSSAHPALTCTSLDWTDSLDEGQVTALRSSLQAIMPDMIVGADVVYDPTIIDPLLRSIHLGLQCKPTAMALIALTVRNEDTMAKFTCMAEQCLLVHEIRPELADTQDFWGPGHYDSSCSQTVKIFCMKVKHVC</sequence>
<accession>A0ACC1TAG8</accession>
<organism evidence="1 2">
    <name type="scientific">Phlebia brevispora</name>
    <dbReference type="NCBI Taxonomy" id="194682"/>
    <lineage>
        <taxon>Eukaryota</taxon>
        <taxon>Fungi</taxon>
        <taxon>Dikarya</taxon>
        <taxon>Basidiomycota</taxon>
        <taxon>Agaricomycotina</taxon>
        <taxon>Agaricomycetes</taxon>
        <taxon>Polyporales</taxon>
        <taxon>Meruliaceae</taxon>
        <taxon>Phlebia</taxon>
    </lineage>
</organism>
<comment type="caution">
    <text evidence="1">The sequence shown here is derived from an EMBL/GenBank/DDBJ whole genome shotgun (WGS) entry which is preliminary data.</text>
</comment>
<reference evidence="1" key="1">
    <citation type="submission" date="2022-07" db="EMBL/GenBank/DDBJ databases">
        <title>Genome Sequence of Phlebia brevispora.</title>
        <authorList>
            <person name="Buettner E."/>
        </authorList>
    </citation>
    <scope>NUCLEOTIDE SEQUENCE</scope>
    <source>
        <strain evidence="1">MPL23</strain>
    </source>
</reference>
<evidence type="ECO:0000313" key="2">
    <source>
        <dbReference type="Proteomes" id="UP001148662"/>
    </source>
</evidence>
<name>A0ACC1TAG8_9APHY</name>
<keyword evidence="2" id="KW-1185">Reference proteome</keyword>